<dbReference type="CDD" id="cd14744">
    <property type="entry name" value="PAAR_CT_2"/>
    <property type="match status" value="1"/>
</dbReference>
<evidence type="ECO:0000313" key="2">
    <source>
        <dbReference type="Proteomes" id="UP000484875"/>
    </source>
</evidence>
<proteinExistence type="predicted"/>
<keyword evidence="2" id="KW-1185">Reference proteome</keyword>
<dbReference type="Gene3D" id="2.60.200.60">
    <property type="match status" value="1"/>
</dbReference>
<dbReference type="RefSeq" id="WP_161092490.1">
    <property type="nucleotide sequence ID" value="NZ_WWCV01000064.1"/>
</dbReference>
<sequence length="87" mass="9009">MSRPVIRIGDHTSHGGVVKTGSTEFIVDGKGVARLGDTVSCPLHPSETAINSGSETYITDGKPTARDGDTTACGAKLIASQASYFIE</sequence>
<evidence type="ECO:0000313" key="1">
    <source>
        <dbReference type="EMBL" id="MYN20127.1"/>
    </source>
</evidence>
<gene>
    <name evidence="1" type="ORF">GTP81_25625</name>
</gene>
<dbReference type="EMBL" id="WWCV01000064">
    <property type="protein sequence ID" value="MYN20127.1"/>
    <property type="molecule type" value="Genomic_DNA"/>
</dbReference>
<name>A0A845HNH9_9BURK</name>
<dbReference type="Proteomes" id="UP000484875">
    <property type="component" value="Unassembled WGS sequence"/>
</dbReference>
<dbReference type="Pfam" id="PF05488">
    <property type="entry name" value="PAAR_motif"/>
    <property type="match status" value="1"/>
</dbReference>
<reference evidence="1 2" key="1">
    <citation type="submission" date="2019-12" db="EMBL/GenBank/DDBJ databases">
        <title>Novel species isolated from a subtropical stream in China.</title>
        <authorList>
            <person name="Lu H."/>
        </authorList>
    </citation>
    <scope>NUCLEOTIDE SEQUENCE [LARGE SCALE GENOMIC DNA]</scope>
    <source>
        <strain evidence="1 2">FT107W</strain>
    </source>
</reference>
<dbReference type="InterPro" id="IPR008727">
    <property type="entry name" value="PAAR_motif"/>
</dbReference>
<organism evidence="1 2">
    <name type="scientific">Duganella vulcania</name>
    <dbReference type="NCBI Taxonomy" id="2692166"/>
    <lineage>
        <taxon>Bacteria</taxon>
        <taxon>Pseudomonadati</taxon>
        <taxon>Pseudomonadota</taxon>
        <taxon>Betaproteobacteria</taxon>
        <taxon>Burkholderiales</taxon>
        <taxon>Oxalobacteraceae</taxon>
        <taxon>Telluria group</taxon>
        <taxon>Duganella</taxon>
    </lineage>
</organism>
<comment type="caution">
    <text evidence="1">The sequence shown here is derived from an EMBL/GenBank/DDBJ whole genome shotgun (WGS) entry which is preliminary data.</text>
</comment>
<dbReference type="AlphaFoldDB" id="A0A845HNH9"/>
<accession>A0A845HNH9</accession>
<protein>
    <submittedName>
        <fullName evidence="1">PAAR domain-containing protein</fullName>
    </submittedName>
</protein>